<dbReference type="InterPro" id="IPR036477">
    <property type="entry name" value="Formyl_transf_N_sf"/>
</dbReference>
<dbReference type="GO" id="GO:0004644">
    <property type="term" value="F:phosphoribosylglycinamide formyltransferase activity"/>
    <property type="evidence" value="ECO:0007669"/>
    <property type="project" value="UniProtKB-EC"/>
</dbReference>
<dbReference type="InParanoid" id="A0A423XMU8"/>
<dbReference type="AlphaFoldDB" id="A0A423XMU8"/>
<dbReference type="SUPFAM" id="SSF53328">
    <property type="entry name" value="Formyltransferase"/>
    <property type="match status" value="1"/>
</dbReference>
<organism evidence="11 12">
    <name type="scientific">Cytospora leucostoma</name>
    <dbReference type="NCBI Taxonomy" id="1230097"/>
    <lineage>
        <taxon>Eukaryota</taxon>
        <taxon>Fungi</taxon>
        <taxon>Dikarya</taxon>
        <taxon>Ascomycota</taxon>
        <taxon>Pezizomycotina</taxon>
        <taxon>Sordariomycetes</taxon>
        <taxon>Sordariomycetidae</taxon>
        <taxon>Diaporthales</taxon>
        <taxon>Cytosporaceae</taxon>
        <taxon>Cytospora</taxon>
    </lineage>
</organism>
<dbReference type="STRING" id="1230097.A0A423XMU8"/>
<dbReference type="Pfam" id="PF00551">
    <property type="entry name" value="Formyl_trans_N"/>
    <property type="match status" value="1"/>
</dbReference>
<dbReference type="Gene3D" id="3.40.50.170">
    <property type="entry name" value="Formyl transferase, N-terminal domain"/>
    <property type="match status" value="1"/>
</dbReference>
<evidence type="ECO:0000256" key="4">
    <source>
        <dbReference type="ARBA" id="ARBA00022679"/>
    </source>
</evidence>
<keyword evidence="12" id="KW-1185">Reference proteome</keyword>
<comment type="catalytic activity">
    <reaction evidence="9">
        <text>N(1)-(5-phospho-beta-D-ribosyl)glycinamide + (6R)-10-formyltetrahydrofolate = N(2)-formyl-N(1)-(5-phospho-beta-D-ribosyl)glycinamide + (6S)-5,6,7,8-tetrahydrofolate + H(+)</text>
        <dbReference type="Rhea" id="RHEA:15053"/>
        <dbReference type="ChEBI" id="CHEBI:15378"/>
        <dbReference type="ChEBI" id="CHEBI:57453"/>
        <dbReference type="ChEBI" id="CHEBI:143788"/>
        <dbReference type="ChEBI" id="CHEBI:147286"/>
        <dbReference type="ChEBI" id="CHEBI:195366"/>
        <dbReference type="EC" id="2.1.2.2"/>
    </reaction>
</comment>
<dbReference type="HAMAP" id="MF_01930">
    <property type="entry name" value="PurN"/>
    <property type="match status" value="1"/>
</dbReference>
<evidence type="ECO:0000256" key="3">
    <source>
        <dbReference type="ARBA" id="ARBA00022076"/>
    </source>
</evidence>
<dbReference type="PANTHER" id="PTHR43369">
    <property type="entry name" value="PHOSPHORIBOSYLGLYCINAMIDE FORMYLTRANSFERASE"/>
    <property type="match status" value="1"/>
</dbReference>
<dbReference type="OrthoDB" id="5575075at2759"/>
<evidence type="ECO:0000256" key="6">
    <source>
        <dbReference type="ARBA" id="ARBA00038440"/>
    </source>
</evidence>
<dbReference type="FunFam" id="3.40.50.170:FF:000009">
    <property type="entry name" value="Phosphoribosylglycinamide formyltransferase (Eurofung)"/>
    <property type="match status" value="1"/>
</dbReference>
<proteinExistence type="inferred from homology"/>
<evidence type="ECO:0000256" key="5">
    <source>
        <dbReference type="ARBA" id="ARBA00022755"/>
    </source>
</evidence>
<dbReference type="InterPro" id="IPR004607">
    <property type="entry name" value="GART"/>
</dbReference>
<name>A0A423XMU8_9PEZI</name>
<dbReference type="GO" id="GO:0005737">
    <property type="term" value="C:cytoplasm"/>
    <property type="evidence" value="ECO:0007669"/>
    <property type="project" value="TreeGrafter"/>
</dbReference>
<gene>
    <name evidence="11" type="ORF">VPNG_00424</name>
</gene>
<accession>A0A423XMU8</accession>
<keyword evidence="4" id="KW-0808">Transferase</keyword>
<comment type="similarity">
    <text evidence="6">Belongs to the GART family.</text>
</comment>
<evidence type="ECO:0000259" key="10">
    <source>
        <dbReference type="Pfam" id="PF00551"/>
    </source>
</evidence>
<evidence type="ECO:0000256" key="7">
    <source>
        <dbReference type="ARBA" id="ARBA00041324"/>
    </source>
</evidence>
<reference evidence="11 12" key="1">
    <citation type="submission" date="2015-09" db="EMBL/GenBank/DDBJ databases">
        <title>Host preference determinants of Valsa canker pathogens revealed by comparative genomics.</title>
        <authorList>
            <person name="Yin Z."/>
            <person name="Huang L."/>
        </authorList>
    </citation>
    <scope>NUCLEOTIDE SEQUENCE [LARGE SCALE GENOMIC DNA]</scope>
    <source>
        <strain evidence="11 12">SXYLt</strain>
    </source>
</reference>
<evidence type="ECO:0000256" key="2">
    <source>
        <dbReference type="ARBA" id="ARBA00012254"/>
    </source>
</evidence>
<evidence type="ECO:0000256" key="1">
    <source>
        <dbReference type="ARBA" id="ARBA00005054"/>
    </source>
</evidence>
<evidence type="ECO:0000313" key="12">
    <source>
        <dbReference type="Proteomes" id="UP000285146"/>
    </source>
</evidence>
<dbReference type="Proteomes" id="UP000285146">
    <property type="component" value="Unassembled WGS sequence"/>
</dbReference>
<dbReference type="EMBL" id="LKEB01000001">
    <property type="protein sequence ID" value="ROW17963.1"/>
    <property type="molecule type" value="Genomic_DNA"/>
</dbReference>
<comment type="caution">
    <text evidence="11">The sequence shown here is derived from an EMBL/GenBank/DDBJ whole genome shotgun (WGS) entry which is preliminary data.</text>
</comment>
<evidence type="ECO:0000256" key="9">
    <source>
        <dbReference type="ARBA" id="ARBA00047664"/>
    </source>
</evidence>
<sequence length="227" mass="24579">MASPTTCRIVVLASGSGSNFQALLDNVASGRIPGSQIVQLFVNRKNAYAAARAEGAGVPVEYFNMVSGGFQAKGERDPERLREGRSRYDSALAGKVLQHAPDLVVLAGWMHVFTESFLKPLAAKGVPVINLHPALPGRYDGAGAIERAYQDFQAGKLENNKTGIMIHYVIAEVDRGQPIMTREIECREGESLEGLEQRIHSHEHDLIVEATAKVAGEISARKEGSSR</sequence>
<feature type="domain" description="Formyl transferase N-terminal" evidence="10">
    <location>
        <begin position="8"/>
        <end position="211"/>
    </location>
</feature>
<comment type="pathway">
    <text evidence="1">Purine metabolism; IMP biosynthesis via de novo pathway; N(2)-formyl-N(1)-(5-phospho-D-ribosyl)glycinamide from N(1)-(5-phospho-D-ribosyl)glycinamide (10-formyl THF route): step 1/1.</text>
</comment>
<dbReference type="GO" id="GO:0006189">
    <property type="term" value="P:'de novo' IMP biosynthetic process"/>
    <property type="evidence" value="ECO:0007669"/>
    <property type="project" value="InterPro"/>
</dbReference>
<keyword evidence="5" id="KW-0658">Purine biosynthesis</keyword>
<dbReference type="FunCoup" id="A0A423XMU8">
    <property type="interactions" value="184"/>
</dbReference>
<evidence type="ECO:0000313" key="11">
    <source>
        <dbReference type="EMBL" id="ROW17963.1"/>
    </source>
</evidence>
<evidence type="ECO:0000256" key="8">
    <source>
        <dbReference type="ARBA" id="ARBA00041682"/>
    </source>
</evidence>
<protein>
    <recommendedName>
        <fullName evidence="3">Phosphoribosylglycinamide formyltransferase</fullName>
        <ecNumber evidence="2">2.1.2.2</ecNumber>
    </recommendedName>
    <alternativeName>
        <fullName evidence="8">5'-phosphoribosylglycinamide transformylase</fullName>
    </alternativeName>
    <alternativeName>
        <fullName evidence="7">GAR transformylase</fullName>
    </alternativeName>
</protein>
<dbReference type="PANTHER" id="PTHR43369:SF2">
    <property type="entry name" value="PHOSPHORIBOSYLGLYCINAMIDE FORMYLTRANSFERASE"/>
    <property type="match status" value="1"/>
</dbReference>
<dbReference type="InterPro" id="IPR002376">
    <property type="entry name" value="Formyl_transf_N"/>
</dbReference>
<dbReference type="NCBIfam" id="TIGR00639">
    <property type="entry name" value="PurN"/>
    <property type="match status" value="1"/>
</dbReference>
<dbReference type="EC" id="2.1.2.2" evidence="2"/>